<dbReference type="Pfam" id="PF07707">
    <property type="entry name" value="BACK"/>
    <property type="match status" value="1"/>
</dbReference>
<protein>
    <recommendedName>
        <fullName evidence="1">BACK domain-containing protein</fullName>
    </recommendedName>
</protein>
<dbReference type="GeneID" id="25733930"/>
<organism evidence="2 3">
    <name type="scientific">Monoraphidium neglectum</name>
    <dbReference type="NCBI Taxonomy" id="145388"/>
    <lineage>
        <taxon>Eukaryota</taxon>
        <taxon>Viridiplantae</taxon>
        <taxon>Chlorophyta</taxon>
        <taxon>core chlorophytes</taxon>
        <taxon>Chlorophyceae</taxon>
        <taxon>CS clade</taxon>
        <taxon>Sphaeropleales</taxon>
        <taxon>Selenastraceae</taxon>
        <taxon>Monoraphidium</taxon>
    </lineage>
</organism>
<feature type="domain" description="BACK" evidence="1">
    <location>
        <begin position="1"/>
        <end position="65"/>
    </location>
</feature>
<sequence>MQLPFRAVRSLLASKDTSAHNENTVVVALAGWLELGVGRRATVDQRRQLVELVRLPFLTSSFIGDILHGLPWMREVLNQSTLLAAFQFAVASEATRARLVAEFASHPASPPSMRYFRAPRPASAVGKLVFDWSVELAHIKRMVADARLWNRVVEAQSPLHYFA</sequence>
<dbReference type="KEGG" id="mng:MNEG_16194"/>
<accession>A0A0D2LIB5</accession>
<evidence type="ECO:0000313" key="3">
    <source>
        <dbReference type="Proteomes" id="UP000054498"/>
    </source>
</evidence>
<reference evidence="2 3" key="1">
    <citation type="journal article" date="2013" name="BMC Genomics">
        <title>Reconstruction of the lipid metabolism for the microalga Monoraphidium neglectum from its genome sequence reveals characteristics suitable for biofuel production.</title>
        <authorList>
            <person name="Bogen C."/>
            <person name="Al-Dilaimi A."/>
            <person name="Albersmeier A."/>
            <person name="Wichmann J."/>
            <person name="Grundmann M."/>
            <person name="Rupp O."/>
            <person name="Lauersen K.J."/>
            <person name="Blifernez-Klassen O."/>
            <person name="Kalinowski J."/>
            <person name="Goesmann A."/>
            <person name="Mussgnug J.H."/>
            <person name="Kruse O."/>
        </authorList>
    </citation>
    <scope>NUCLEOTIDE SEQUENCE [LARGE SCALE GENOMIC DNA]</scope>
    <source>
        <strain evidence="2 3">SAG 48.87</strain>
    </source>
</reference>
<dbReference type="Proteomes" id="UP000054498">
    <property type="component" value="Unassembled WGS sequence"/>
</dbReference>
<dbReference type="InterPro" id="IPR011705">
    <property type="entry name" value="BACK"/>
</dbReference>
<keyword evidence="3" id="KW-1185">Reference proteome</keyword>
<dbReference type="STRING" id="145388.A0A0D2LIB5"/>
<feature type="non-terminal residue" evidence="2">
    <location>
        <position position="163"/>
    </location>
</feature>
<evidence type="ECO:0000259" key="1">
    <source>
        <dbReference type="Pfam" id="PF07707"/>
    </source>
</evidence>
<dbReference type="EMBL" id="KK106308">
    <property type="protein sequence ID" value="KIY91769.1"/>
    <property type="molecule type" value="Genomic_DNA"/>
</dbReference>
<dbReference type="OrthoDB" id="538345at2759"/>
<dbReference type="Gene3D" id="1.25.40.420">
    <property type="match status" value="1"/>
</dbReference>
<name>A0A0D2LIB5_9CHLO</name>
<dbReference type="AlphaFoldDB" id="A0A0D2LIB5"/>
<gene>
    <name evidence="2" type="ORF">MNEG_16194</name>
</gene>
<proteinExistence type="predicted"/>
<dbReference type="RefSeq" id="XP_013890789.1">
    <property type="nucleotide sequence ID" value="XM_014035335.1"/>
</dbReference>
<evidence type="ECO:0000313" key="2">
    <source>
        <dbReference type="EMBL" id="KIY91769.1"/>
    </source>
</evidence>